<accession>A0A857GKA1</accession>
<feature type="transmembrane region" description="Helical" evidence="6">
    <location>
        <begin position="12"/>
        <end position="33"/>
    </location>
</feature>
<name>A0A857GKA1_9GAMM</name>
<evidence type="ECO:0000256" key="1">
    <source>
        <dbReference type="ARBA" id="ARBA00004370"/>
    </source>
</evidence>
<keyword evidence="3 6" id="KW-0812">Transmembrane</keyword>
<keyword evidence="4 6" id="KW-1133">Transmembrane helix</keyword>
<comment type="subcellular location">
    <subcellularLocation>
        <location evidence="6">Cell membrane</location>
        <topology evidence="6">Multi-pass membrane protein</topology>
    </subcellularLocation>
    <subcellularLocation>
        <location evidence="1">Membrane</location>
    </subcellularLocation>
</comment>
<evidence type="ECO:0000256" key="6">
    <source>
        <dbReference type="RuleBase" id="RU363076"/>
    </source>
</evidence>
<sequence>MIKPSRYPVRLYVWYLFWGVVVTLGLVLGLWQWERADDKRELLASRAAAPVMIEPTDTPVEGAQVHLRGRYLSEHTLYLDNRMTGGRLGVAVLTPLRDRYGQLWLVQRGFLETGPSREAPSTSTPVGMIDVSGEWQNAQVQGPLYGANREGVRLQQLSLMPWESTLGAFSHQGWLHAEEGAGTLTPWWEPSVMPPSRHLGYAVQWWALALTAFMIMLFGGHRLVADNRERYLGGR</sequence>
<dbReference type="AlphaFoldDB" id="A0A857GKA1"/>
<dbReference type="PANTHER" id="PTHR23427:SF2">
    <property type="entry name" value="SURFEIT LOCUS PROTEIN 1"/>
    <property type="match status" value="1"/>
</dbReference>
<dbReference type="KEGG" id="hmd:CTT34_08430"/>
<dbReference type="Proteomes" id="UP000463949">
    <property type="component" value="Chromosome"/>
</dbReference>
<dbReference type="CDD" id="cd06662">
    <property type="entry name" value="SURF1"/>
    <property type="match status" value="1"/>
</dbReference>
<evidence type="ECO:0000313" key="7">
    <source>
        <dbReference type="EMBL" id="QHD49708.1"/>
    </source>
</evidence>
<dbReference type="RefSeq" id="WP_159342025.1">
    <property type="nucleotide sequence ID" value="NZ_CP024621.1"/>
</dbReference>
<evidence type="ECO:0000313" key="8">
    <source>
        <dbReference type="Proteomes" id="UP000463949"/>
    </source>
</evidence>
<dbReference type="Pfam" id="PF02104">
    <property type="entry name" value="SURF1"/>
    <property type="match status" value="1"/>
</dbReference>
<proteinExistence type="inferred from homology"/>
<dbReference type="InterPro" id="IPR002994">
    <property type="entry name" value="Surf1/Shy1"/>
</dbReference>
<dbReference type="InterPro" id="IPR045214">
    <property type="entry name" value="Surf1/Surf4"/>
</dbReference>
<evidence type="ECO:0000256" key="4">
    <source>
        <dbReference type="ARBA" id="ARBA00022989"/>
    </source>
</evidence>
<dbReference type="EMBL" id="CP024621">
    <property type="protein sequence ID" value="QHD49708.1"/>
    <property type="molecule type" value="Genomic_DNA"/>
</dbReference>
<keyword evidence="5 6" id="KW-0472">Membrane</keyword>
<dbReference type="OrthoDB" id="9789940at2"/>
<dbReference type="PROSITE" id="PS50895">
    <property type="entry name" value="SURF1"/>
    <property type="match status" value="1"/>
</dbReference>
<comment type="similarity">
    <text evidence="2 6">Belongs to the SURF1 family.</text>
</comment>
<reference evidence="7 8" key="1">
    <citation type="submission" date="2017-10" db="EMBL/GenBank/DDBJ databases">
        <title>Coral associated bacteria.</title>
        <authorList>
            <person name="Wang X."/>
        </authorList>
    </citation>
    <scope>NUCLEOTIDE SEQUENCE [LARGE SCALE GENOMIC DNA]</scope>
    <source>
        <strain evidence="7 8">SCSIO 43005</strain>
    </source>
</reference>
<organism evidence="7 8">
    <name type="scientific">Vreelandella aquamarina</name>
    <dbReference type="NCBI Taxonomy" id="77097"/>
    <lineage>
        <taxon>Bacteria</taxon>
        <taxon>Pseudomonadati</taxon>
        <taxon>Pseudomonadota</taxon>
        <taxon>Gammaproteobacteria</taxon>
        <taxon>Oceanospirillales</taxon>
        <taxon>Halomonadaceae</taxon>
        <taxon>Vreelandella</taxon>
    </lineage>
</organism>
<feature type="transmembrane region" description="Helical" evidence="6">
    <location>
        <begin position="203"/>
        <end position="225"/>
    </location>
</feature>
<protein>
    <recommendedName>
        <fullName evidence="6">SURF1-like protein</fullName>
    </recommendedName>
</protein>
<dbReference type="PANTHER" id="PTHR23427">
    <property type="entry name" value="SURFEIT LOCUS PROTEIN"/>
    <property type="match status" value="1"/>
</dbReference>
<evidence type="ECO:0000256" key="5">
    <source>
        <dbReference type="ARBA" id="ARBA00023136"/>
    </source>
</evidence>
<keyword evidence="6" id="KW-1003">Cell membrane</keyword>
<gene>
    <name evidence="7" type="ORF">CTT34_08430</name>
</gene>
<evidence type="ECO:0000256" key="2">
    <source>
        <dbReference type="ARBA" id="ARBA00007165"/>
    </source>
</evidence>
<dbReference type="GO" id="GO:0005886">
    <property type="term" value="C:plasma membrane"/>
    <property type="evidence" value="ECO:0007669"/>
    <property type="project" value="UniProtKB-SubCell"/>
</dbReference>
<evidence type="ECO:0000256" key="3">
    <source>
        <dbReference type="ARBA" id="ARBA00022692"/>
    </source>
</evidence>